<sequence>MSSFFGVLYAMLVTVTAMSGLYAWSKIGFANVQAAVIASQGVVIGQAMNKYLNDTSAALAQIATPTTPATVTVDQIAQAGYLSTSVSMRNAYGQDYQMQVSQPVPGKLSAMLFTVGGRQMPPSVLVPSAAQMSAQGMLGGFVPYANQYGDSSLQPTVAVGANGTFRQALGSYANPGSGHLAAMLGIANAQADNGFLYRVDMKPARPDLNAMQTDLSMTDTQGNAHNINGANVITTQSLNALSGGSLATPSIKTAAGTVITWNQVPEGGVLSLLGANGQWVHVESLNGTFRLINSAWNKQTFSVDQSGNVVAAATLKAGNVATPGTSCSPNGIMAGNNDGSGQMLSCQYGTWLPIGGRWLRYGYYTVYDAWWVPAPTCPNGGSMQIQVTPQNFTVNSTSVVNAGPATWTGNGWQVHLTDGSGNGIPGAQGIAATYCAY</sequence>
<dbReference type="RefSeq" id="WP_134257814.1">
    <property type="nucleotide sequence ID" value="NZ_SNSG01000126.1"/>
</dbReference>
<name>A0AAX2RAF4_BURCE</name>
<dbReference type="Proteomes" id="UP000298234">
    <property type="component" value="Unassembled WGS sequence"/>
</dbReference>
<reference evidence="2 3" key="1">
    <citation type="submission" date="2019-03" db="EMBL/GenBank/DDBJ databases">
        <title>Burkholderia cepacia outbreak.</title>
        <authorList>
            <person name="Farzana R."/>
            <person name="Walsh T.R."/>
        </authorList>
    </citation>
    <scope>NUCLEOTIDE SEQUENCE [LARGE SCALE GENOMIC DNA]</scope>
    <source>
        <strain evidence="3">d13</strain>
    </source>
</reference>
<protein>
    <submittedName>
        <fullName evidence="2">Shufflon system plasmid conjugative transfer pilus tip adhesin PilV</fullName>
    </submittedName>
</protein>
<proteinExistence type="predicted"/>
<organism evidence="2 3">
    <name type="scientific">Burkholderia cepacia</name>
    <name type="common">Pseudomonas cepacia</name>
    <dbReference type="NCBI Taxonomy" id="292"/>
    <lineage>
        <taxon>Bacteria</taxon>
        <taxon>Pseudomonadati</taxon>
        <taxon>Pseudomonadota</taxon>
        <taxon>Betaproteobacteria</taxon>
        <taxon>Burkholderiales</taxon>
        <taxon>Burkholderiaceae</taxon>
        <taxon>Burkholderia</taxon>
        <taxon>Burkholderia cepacia complex</taxon>
    </lineage>
</organism>
<evidence type="ECO:0000259" key="1">
    <source>
        <dbReference type="Pfam" id="PF04917"/>
    </source>
</evidence>
<accession>A0AAX2RAF4</accession>
<dbReference type="Pfam" id="PF04917">
    <property type="entry name" value="Shufflon_N"/>
    <property type="match status" value="1"/>
</dbReference>
<dbReference type="InterPro" id="IPR007001">
    <property type="entry name" value="Shufflon_N"/>
</dbReference>
<comment type="caution">
    <text evidence="2">The sequence shown here is derived from an EMBL/GenBank/DDBJ whole genome shotgun (WGS) entry which is preliminary data.</text>
</comment>
<dbReference type="EMBL" id="SNSQ01000096">
    <property type="protein sequence ID" value="TEU32669.1"/>
    <property type="molecule type" value="Genomic_DNA"/>
</dbReference>
<dbReference type="AlphaFoldDB" id="A0AAX2RAF4"/>
<evidence type="ECO:0000313" key="3">
    <source>
        <dbReference type="Proteomes" id="UP000298234"/>
    </source>
</evidence>
<feature type="domain" description="Bacterial shufflon protein N-terminal" evidence="1">
    <location>
        <begin position="36"/>
        <end position="349"/>
    </location>
</feature>
<gene>
    <name evidence="2" type="primary">pilV</name>
    <name evidence="2" type="ORF">E3D37_42530</name>
</gene>
<evidence type="ECO:0000313" key="2">
    <source>
        <dbReference type="EMBL" id="TEU32669.1"/>
    </source>
</evidence>